<name>A0A9X0CFW5_9CNID</name>
<accession>A0A9X0CFW5</accession>
<proteinExistence type="predicted"/>
<dbReference type="Proteomes" id="UP001163046">
    <property type="component" value="Unassembled WGS sequence"/>
</dbReference>
<evidence type="ECO:0000313" key="3">
    <source>
        <dbReference type="Proteomes" id="UP001163046"/>
    </source>
</evidence>
<gene>
    <name evidence="2" type="ORF">OS493_011936</name>
</gene>
<feature type="compositionally biased region" description="Polar residues" evidence="1">
    <location>
        <begin position="97"/>
        <end position="155"/>
    </location>
</feature>
<sequence>MSGGGAKNPSTRLLPPIKNPLFNPNEDSEEVRVTSVNSHPERPRPGRRLGGLANLFSSRHRNSGSPSSSAREEINRGHENVSEISKTLSPSCDRPVSDNSQRPNKGTTVTSDATKPDTGSGTVKTVNPRVPNSSRFARNLSNTTEAINDANTNGDLLSDNEKSKRISSSKQSSGPVLTDKKRTALLHRDKEKRSLLGKRGSEDNEDKLLSANSQHERLQATSSSDSEVVVRRNCRSRREDKNPERTRYHDALSLR</sequence>
<reference evidence="2" key="1">
    <citation type="submission" date="2023-01" db="EMBL/GenBank/DDBJ databases">
        <title>Genome assembly of the deep-sea coral Lophelia pertusa.</title>
        <authorList>
            <person name="Herrera S."/>
            <person name="Cordes E."/>
        </authorList>
    </citation>
    <scope>NUCLEOTIDE SEQUENCE</scope>
    <source>
        <strain evidence="2">USNM1676648</strain>
        <tissue evidence="2">Polyp</tissue>
    </source>
</reference>
<evidence type="ECO:0000256" key="1">
    <source>
        <dbReference type="SAM" id="MobiDB-lite"/>
    </source>
</evidence>
<protein>
    <submittedName>
        <fullName evidence="2">Uncharacterized protein</fullName>
    </submittedName>
</protein>
<organism evidence="2 3">
    <name type="scientific">Desmophyllum pertusum</name>
    <dbReference type="NCBI Taxonomy" id="174260"/>
    <lineage>
        <taxon>Eukaryota</taxon>
        <taxon>Metazoa</taxon>
        <taxon>Cnidaria</taxon>
        <taxon>Anthozoa</taxon>
        <taxon>Hexacorallia</taxon>
        <taxon>Scleractinia</taxon>
        <taxon>Caryophylliina</taxon>
        <taxon>Caryophylliidae</taxon>
        <taxon>Desmophyllum</taxon>
    </lineage>
</organism>
<dbReference type="OrthoDB" id="5981550at2759"/>
<dbReference type="EMBL" id="MU827782">
    <property type="protein sequence ID" value="KAJ7336714.1"/>
    <property type="molecule type" value="Genomic_DNA"/>
</dbReference>
<feature type="region of interest" description="Disordered" evidence="1">
    <location>
        <begin position="1"/>
        <end position="255"/>
    </location>
</feature>
<feature type="compositionally biased region" description="Basic and acidic residues" evidence="1">
    <location>
        <begin position="70"/>
        <end position="81"/>
    </location>
</feature>
<feature type="compositionally biased region" description="Basic and acidic residues" evidence="1">
    <location>
        <begin position="178"/>
        <end position="218"/>
    </location>
</feature>
<feature type="compositionally biased region" description="Basic and acidic residues" evidence="1">
    <location>
        <begin position="236"/>
        <end position="255"/>
    </location>
</feature>
<comment type="caution">
    <text evidence="2">The sequence shown here is derived from an EMBL/GenBank/DDBJ whole genome shotgun (WGS) entry which is preliminary data.</text>
</comment>
<keyword evidence="3" id="KW-1185">Reference proteome</keyword>
<dbReference type="AlphaFoldDB" id="A0A9X0CFW5"/>
<evidence type="ECO:0000313" key="2">
    <source>
        <dbReference type="EMBL" id="KAJ7336714.1"/>
    </source>
</evidence>